<keyword evidence="4 7" id="KW-1133">Transmembrane helix</keyword>
<evidence type="ECO:0000313" key="8">
    <source>
        <dbReference type="EMBL" id="MBW0135060.1"/>
    </source>
</evidence>
<feature type="compositionally biased region" description="Basic and acidic residues" evidence="6">
    <location>
        <begin position="433"/>
        <end position="456"/>
    </location>
</feature>
<feature type="transmembrane region" description="Helical" evidence="7">
    <location>
        <begin position="360"/>
        <end position="378"/>
    </location>
</feature>
<keyword evidence="3 7" id="KW-0812">Transmembrane</keyword>
<evidence type="ECO:0000256" key="4">
    <source>
        <dbReference type="ARBA" id="ARBA00022989"/>
    </source>
</evidence>
<organism evidence="8 9">
    <name type="scientific">Pseudonocardia abyssalis</name>
    <dbReference type="NCBI Taxonomy" id="2792008"/>
    <lineage>
        <taxon>Bacteria</taxon>
        <taxon>Bacillati</taxon>
        <taxon>Actinomycetota</taxon>
        <taxon>Actinomycetes</taxon>
        <taxon>Pseudonocardiales</taxon>
        <taxon>Pseudonocardiaceae</taxon>
        <taxon>Pseudonocardia</taxon>
    </lineage>
</organism>
<dbReference type="EMBL" id="JADQDK010000001">
    <property type="protein sequence ID" value="MBW0135060.1"/>
    <property type="molecule type" value="Genomic_DNA"/>
</dbReference>
<feature type="transmembrane region" description="Helical" evidence="7">
    <location>
        <begin position="172"/>
        <end position="192"/>
    </location>
</feature>
<dbReference type="PANTHER" id="PTHR30250">
    <property type="entry name" value="PST FAMILY PREDICTED COLANIC ACID TRANSPORTER"/>
    <property type="match status" value="1"/>
</dbReference>
<sequence length="497" mass="52170">MKVPAVARRAGWNLADQMVSSLTNAVLSFMVANAVDAESFGGFAVAFTVFALVIGAARALATSPLTIRFSDSDPAEQHRVAASATGMSLTLGFAVGIGCVAAGLVVGGPAREALVAMGIILPAVVVQDSYRFVFFSRQTPAKAAANDSFWAVLQLGAVGAMLYLGVSSVAPLVFAWGLSGAAAVLLAVRQSASLPSPHSALAWFREQSDLTRYLLATWATQHGAAQGAMLVIAAIGTVVANGALRGAQILLGPTSIISSAALTFAIPEFSRRRGRLTRRQWLLSAAGVSGVVSFLGLCWGSIFLLMPDAVGAYLLNATWPATRDLLLPAVIAQVLSCAMIGPVVMLYAIDRAQATLTMEIVLGAATFTGGVGGVIIGGGPGAQWGFAIANAVLLPFWFFRLWRELHRQAEPPSEPAQADKPPPDVETTTPIRVSRDDALVDEPHPVSSRERHDRGPRPSHRPRTTTAPPRRKTLDPPTEPLRPVDGRRGQAHGGVTG</sequence>
<feature type="transmembrane region" description="Helical" evidence="7">
    <location>
        <begin position="384"/>
        <end position="402"/>
    </location>
</feature>
<name>A0ABS6US56_9PSEU</name>
<evidence type="ECO:0000256" key="1">
    <source>
        <dbReference type="ARBA" id="ARBA00004651"/>
    </source>
</evidence>
<dbReference type="CDD" id="cd13126">
    <property type="entry name" value="MATE_like_11"/>
    <property type="match status" value="1"/>
</dbReference>
<evidence type="ECO:0000256" key="2">
    <source>
        <dbReference type="ARBA" id="ARBA00022475"/>
    </source>
</evidence>
<dbReference type="InterPro" id="IPR050833">
    <property type="entry name" value="Poly_Biosynth_Transport"/>
</dbReference>
<dbReference type="PANTHER" id="PTHR30250:SF26">
    <property type="entry name" value="PSMA PROTEIN"/>
    <property type="match status" value="1"/>
</dbReference>
<evidence type="ECO:0000256" key="7">
    <source>
        <dbReference type="SAM" id="Phobius"/>
    </source>
</evidence>
<evidence type="ECO:0000256" key="3">
    <source>
        <dbReference type="ARBA" id="ARBA00022692"/>
    </source>
</evidence>
<evidence type="ECO:0000313" key="9">
    <source>
        <dbReference type="Proteomes" id="UP000694287"/>
    </source>
</evidence>
<comment type="caution">
    <text evidence="8">The sequence shown here is derived from an EMBL/GenBank/DDBJ whole genome shotgun (WGS) entry which is preliminary data.</text>
</comment>
<accession>A0ABS6US56</accession>
<protein>
    <recommendedName>
        <fullName evidence="10">O-antigen/teichoic acid export membrane protein</fullName>
    </recommendedName>
</protein>
<feature type="transmembrane region" description="Helical" evidence="7">
    <location>
        <begin position="40"/>
        <end position="61"/>
    </location>
</feature>
<dbReference type="Proteomes" id="UP000694287">
    <property type="component" value="Unassembled WGS sequence"/>
</dbReference>
<keyword evidence="2" id="KW-1003">Cell membrane</keyword>
<dbReference type="RefSeq" id="WP_218601519.1">
    <property type="nucleotide sequence ID" value="NZ_JADQDJ010000024.1"/>
</dbReference>
<feature type="transmembrane region" description="Helical" evidence="7">
    <location>
        <begin position="325"/>
        <end position="348"/>
    </location>
</feature>
<keyword evidence="9" id="KW-1185">Reference proteome</keyword>
<reference evidence="8 9" key="1">
    <citation type="submission" date="2020-11" db="EMBL/GenBank/DDBJ databases">
        <title>Pseudonocardia abyssalis sp. nov. and Pseudonocardia oceani sp. nov., description and phylogenomic analysis of two novel actinomycetes isolated from the deep Southern Ocean.</title>
        <authorList>
            <person name="Parra J."/>
        </authorList>
    </citation>
    <scope>NUCLEOTIDE SEQUENCE [LARGE SCALE GENOMIC DNA]</scope>
    <source>
        <strain evidence="8 9">KRD-168</strain>
    </source>
</reference>
<proteinExistence type="predicted"/>
<feature type="transmembrane region" description="Helical" evidence="7">
    <location>
        <begin position="82"/>
        <end position="107"/>
    </location>
</feature>
<feature type="transmembrane region" description="Helical" evidence="7">
    <location>
        <begin position="281"/>
        <end position="305"/>
    </location>
</feature>
<gene>
    <name evidence="8" type="ORF">I4I81_12445</name>
</gene>
<feature type="region of interest" description="Disordered" evidence="6">
    <location>
        <begin position="410"/>
        <end position="497"/>
    </location>
</feature>
<comment type="subcellular location">
    <subcellularLocation>
        <location evidence="1">Cell membrane</location>
        <topology evidence="1">Multi-pass membrane protein</topology>
    </subcellularLocation>
</comment>
<keyword evidence="5 7" id="KW-0472">Membrane</keyword>
<feature type="transmembrane region" description="Helical" evidence="7">
    <location>
        <begin position="213"/>
        <end position="235"/>
    </location>
</feature>
<feature type="transmembrane region" description="Helical" evidence="7">
    <location>
        <begin position="148"/>
        <end position="166"/>
    </location>
</feature>
<evidence type="ECO:0000256" key="6">
    <source>
        <dbReference type="SAM" id="MobiDB-lite"/>
    </source>
</evidence>
<feature type="transmembrane region" description="Helical" evidence="7">
    <location>
        <begin position="113"/>
        <end position="136"/>
    </location>
</feature>
<evidence type="ECO:0008006" key="10">
    <source>
        <dbReference type="Google" id="ProtNLM"/>
    </source>
</evidence>
<evidence type="ECO:0000256" key="5">
    <source>
        <dbReference type="ARBA" id="ARBA00023136"/>
    </source>
</evidence>